<evidence type="ECO:0000313" key="3">
    <source>
        <dbReference type="Proteomes" id="UP000095094"/>
    </source>
</evidence>
<name>A0A1E5GHV0_9ENTE</name>
<dbReference type="Proteomes" id="UP000095094">
    <property type="component" value="Unassembled WGS sequence"/>
</dbReference>
<keyword evidence="1" id="KW-0812">Transmembrane</keyword>
<evidence type="ECO:0000313" key="2">
    <source>
        <dbReference type="EMBL" id="OEG12294.1"/>
    </source>
</evidence>
<dbReference type="RefSeq" id="WP_069663999.1">
    <property type="nucleotide sequence ID" value="NZ_JBHUJJ010000001.1"/>
</dbReference>
<feature type="transmembrane region" description="Helical" evidence="1">
    <location>
        <begin position="53"/>
        <end position="82"/>
    </location>
</feature>
<organism evidence="2 3">
    <name type="scientific">Enterococcus termitis</name>
    <dbReference type="NCBI Taxonomy" id="332950"/>
    <lineage>
        <taxon>Bacteria</taxon>
        <taxon>Bacillati</taxon>
        <taxon>Bacillota</taxon>
        <taxon>Bacilli</taxon>
        <taxon>Lactobacillales</taxon>
        <taxon>Enterococcaceae</taxon>
        <taxon>Enterococcus</taxon>
    </lineage>
</organism>
<accession>A0A1E5GHV0</accession>
<feature type="transmembrane region" description="Helical" evidence="1">
    <location>
        <begin position="23"/>
        <end position="41"/>
    </location>
</feature>
<keyword evidence="3" id="KW-1185">Reference proteome</keyword>
<dbReference type="AlphaFoldDB" id="A0A1E5GHV0"/>
<dbReference type="OrthoDB" id="2339721at2"/>
<evidence type="ECO:0000256" key="1">
    <source>
        <dbReference type="SAM" id="Phobius"/>
    </source>
</evidence>
<proteinExistence type="predicted"/>
<dbReference type="EMBL" id="MIJY01000034">
    <property type="protein sequence ID" value="OEG12294.1"/>
    <property type="molecule type" value="Genomic_DNA"/>
</dbReference>
<protein>
    <submittedName>
        <fullName evidence="2">Uncharacterized protein</fullName>
    </submittedName>
</protein>
<keyword evidence="1" id="KW-0472">Membrane</keyword>
<comment type="caution">
    <text evidence="2">The sequence shown here is derived from an EMBL/GenBank/DDBJ whole genome shotgun (WGS) entry which is preliminary data.</text>
</comment>
<sequence>MKNGSLDEVLVKNPIAHINTECLLLLIFAAVGAGYLLTWLLKDKYNARYLVRAYLLYGMIHLLVGLFVFKAALVLVIGSYLLGSVFTLFRSNHYFYG</sequence>
<keyword evidence="1" id="KW-1133">Transmembrane helix</keyword>
<reference evidence="3" key="1">
    <citation type="submission" date="2016-09" db="EMBL/GenBank/DDBJ databases">
        <authorList>
            <person name="Gulvik C.A."/>
        </authorList>
    </citation>
    <scope>NUCLEOTIDE SEQUENCE [LARGE SCALE GENOMIC DNA]</scope>
    <source>
        <strain evidence="3">LMG 8895</strain>
    </source>
</reference>
<gene>
    <name evidence="2" type="ORF">BCR25_07050</name>
</gene>